<protein>
    <submittedName>
        <fullName evidence="1">Uncharacterized protein</fullName>
    </submittedName>
</protein>
<dbReference type="AlphaFoldDB" id="A0A820S3N2"/>
<reference evidence="1" key="1">
    <citation type="submission" date="2021-02" db="EMBL/GenBank/DDBJ databases">
        <authorList>
            <person name="Nowell W R."/>
        </authorList>
    </citation>
    <scope>NUCLEOTIDE SEQUENCE</scope>
</reference>
<feature type="non-terminal residue" evidence="1">
    <location>
        <position position="1"/>
    </location>
</feature>
<evidence type="ECO:0000313" key="2">
    <source>
        <dbReference type="Proteomes" id="UP000663868"/>
    </source>
</evidence>
<name>A0A820S3N2_9BILA</name>
<organism evidence="1 2">
    <name type="scientific">Adineta steineri</name>
    <dbReference type="NCBI Taxonomy" id="433720"/>
    <lineage>
        <taxon>Eukaryota</taxon>
        <taxon>Metazoa</taxon>
        <taxon>Spiralia</taxon>
        <taxon>Gnathifera</taxon>
        <taxon>Rotifera</taxon>
        <taxon>Eurotatoria</taxon>
        <taxon>Bdelloidea</taxon>
        <taxon>Adinetida</taxon>
        <taxon>Adinetidae</taxon>
        <taxon>Adineta</taxon>
    </lineage>
</organism>
<accession>A0A820S3N2</accession>
<gene>
    <name evidence="1" type="ORF">KXQ929_LOCUS53580</name>
</gene>
<dbReference type="Proteomes" id="UP000663868">
    <property type="component" value="Unassembled WGS sequence"/>
</dbReference>
<comment type="caution">
    <text evidence="1">The sequence shown here is derived from an EMBL/GenBank/DDBJ whole genome shotgun (WGS) entry which is preliminary data.</text>
</comment>
<sequence length="110" mass="13064">MELYFSNFIQILFEEHSFDHITQEHSSELILNFDRFQYATLSHNAFYDLHQLDLSRFHFSLSNFQSLTIEQTLFDTITQLKSSLIISIYNITNDLCLPSKTFSQIKQDMN</sequence>
<proteinExistence type="predicted"/>
<evidence type="ECO:0000313" key="1">
    <source>
        <dbReference type="EMBL" id="CAF4444367.1"/>
    </source>
</evidence>
<dbReference type="EMBL" id="CAJOBB010030551">
    <property type="protein sequence ID" value="CAF4444367.1"/>
    <property type="molecule type" value="Genomic_DNA"/>
</dbReference>